<gene>
    <name evidence="4" type="ORF">HDID_LOCUS3830</name>
</gene>
<evidence type="ECO:0000313" key="5">
    <source>
        <dbReference type="Proteomes" id="UP000274504"/>
    </source>
</evidence>
<organism evidence="6">
    <name type="scientific">Hymenolepis diminuta</name>
    <name type="common">Rat tapeworm</name>
    <dbReference type="NCBI Taxonomy" id="6216"/>
    <lineage>
        <taxon>Eukaryota</taxon>
        <taxon>Metazoa</taxon>
        <taxon>Spiralia</taxon>
        <taxon>Lophotrochozoa</taxon>
        <taxon>Platyhelminthes</taxon>
        <taxon>Cestoda</taxon>
        <taxon>Eucestoda</taxon>
        <taxon>Cyclophyllidea</taxon>
        <taxon>Hymenolepididae</taxon>
        <taxon>Hymenolepis</taxon>
    </lineage>
</organism>
<feature type="domain" description="C2H2-type" evidence="3">
    <location>
        <begin position="48"/>
        <end position="81"/>
    </location>
</feature>
<proteinExistence type="predicted"/>
<protein>
    <submittedName>
        <fullName evidence="6">C2H2-type domain-containing protein</fullName>
    </submittedName>
</protein>
<evidence type="ECO:0000259" key="3">
    <source>
        <dbReference type="PROSITE" id="PS50157"/>
    </source>
</evidence>
<evidence type="ECO:0000256" key="1">
    <source>
        <dbReference type="PROSITE-ProRule" id="PRU00042"/>
    </source>
</evidence>
<feature type="region of interest" description="Disordered" evidence="2">
    <location>
        <begin position="74"/>
        <end position="114"/>
    </location>
</feature>
<reference evidence="4 5" key="2">
    <citation type="submission" date="2018-11" db="EMBL/GenBank/DDBJ databases">
        <authorList>
            <consortium name="Pathogen Informatics"/>
        </authorList>
    </citation>
    <scope>NUCLEOTIDE SEQUENCE [LARGE SCALE GENOMIC DNA]</scope>
</reference>
<dbReference type="GO" id="GO:0008270">
    <property type="term" value="F:zinc ion binding"/>
    <property type="evidence" value="ECO:0007669"/>
    <property type="project" value="UniProtKB-KW"/>
</dbReference>
<dbReference type="AlphaFoldDB" id="A0A0R3SG28"/>
<keyword evidence="1" id="KW-0479">Metal-binding</keyword>
<sequence length="197" mass="22361">MEHLPKFDAQNVLSLHCSLCEFQSHWTNKIESHFIKAHPGKTASFNLFQCLLCGKISSSKTFVLEHLELQHKAEIEEGEKPTSPSSESDAIVPKDKEDVAQRRPDSTPSVRSNSTTPELVVHIFTCNLHGGKAEETQEECESKCVFCNFSTTDKKLLSEHYEHHGIKNFDCSKISSRKGEAERENSDKYIKIREENP</sequence>
<dbReference type="PROSITE" id="PS50157">
    <property type="entry name" value="ZINC_FINGER_C2H2_2"/>
    <property type="match status" value="1"/>
</dbReference>
<feature type="compositionally biased region" description="Basic and acidic residues" evidence="2">
    <location>
        <begin position="177"/>
        <end position="197"/>
    </location>
</feature>
<dbReference type="EMBL" id="UYSG01001269">
    <property type="protein sequence ID" value="VDL39635.1"/>
    <property type="molecule type" value="Genomic_DNA"/>
</dbReference>
<reference evidence="6" key="1">
    <citation type="submission" date="2017-02" db="UniProtKB">
        <authorList>
            <consortium name="WormBaseParasite"/>
        </authorList>
    </citation>
    <scope>IDENTIFICATION</scope>
</reference>
<feature type="region of interest" description="Disordered" evidence="2">
    <location>
        <begin position="175"/>
        <end position="197"/>
    </location>
</feature>
<keyword evidence="1" id="KW-0863">Zinc-finger</keyword>
<dbReference type="SMART" id="SM00355">
    <property type="entry name" value="ZnF_C2H2"/>
    <property type="match status" value="3"/>
</dbReference>
<dbReference type="OrthoDB" id="6247196at2759"/>
<dbReference type="InterPro" id="IPR013087">
    <property type="entry name" value="Znf_C2H2_type"/>
</dbReference>
<dbReference type="Proteomes" id="UP000274504">
    <property type="component" value="Unassembled WGS sequence"/>
</dbReference>
<evidence type="ECO:0000313" key="6">
    <source>
        <dbReference type="WBParaSite" id="HDID_0000383201-mRNA-1"/>
    </source>
</evidence>
<accession>A0A0R3SG28</accession>
<dbReference type="WBParaSite" id="HDID_0000383201-mRNA-1">
    <property type="protein sequence ID" value="HDID_0000383201-mRNA-1"/>
    <property type="gene ID" value="HDID_0000383201"/>
</dbReference>
<feature type="compositionally biased region" description="Basic and acidic residues" evidence="2">
    <location>
        <begin position="92"/>
        <end position="105"/>
    </location>
</feature>
<evidence type="ECO:0000313" key="4">
    <source>
        <dbReference type="EMBL" id="VDL39635.1"/>
    </source>
</evidence>
<keyword evidence="1" id="KW-0862">Zinc</keyword>
<evidence type="ECO:0000256" key="2">
    <source>
        <dbReference type="SAM" id="MobiDB-lite"/>
    </source>
</evidence>
<dbReference type="STRING" id="6216.A0A0R3SG28"/>
<dbReference type="Gene3D" id="3.30.160.60">
    <property type="entry name" value="Classic Zinc Finger"/>
    <property type="match status" value="1"/>
</dbReference>
<name>A0A0R3SG28_HYMDI</name>